<dbReference type="Pfam" id="PF02321">
    <property type="entry name" value="OEP"/>
    <property type="match status" value="2"/>
</dbReference>
<keyword evidence="5" id="KW-0812">Transmembrane</keyword>
<keyword evidence="8" id="KW-0732">Signal</keyword>
<evidence type="ECO:0000256" key="5">
    <source>
        <dbReference type="ARBA" id="ARBA00022692"/>
    </source>
</evidence>
<dbReference type="SMART" id="SM00257">
    <property type="entry name" value="LysM"/>
    <property type="match status" value="1"/>
</dbReference>
<dbReference type="Proteomes" id="UP001626537">
    <property type="component" value="Chromosome"/>
</dbReference>
<sequence>MKIRRKKLPGMRCAALMCISLFAAWVPAALSQQVATYGEAIVTALASNPAVTSAYYEFEATRASERAERGDMLPSVDLSGNYSSQERQTPIADFGDYESDSLRFSITQLLFDGFQSRDEARAKRYEKLARYYDFEAASQEVAVTATQAYVNTVLYQRLVQFAEQNYVVHRQVFNKIAERAAGGVSQRVDLEQATARLALAESNLLTEVTNLHDTRAEFQRIVGLLPAKTLPMPQMPESALPVSRDQALSLAYENSPEINRAIEELRSSRESSNATRGAFYPRLDLRYRNEQESNTDGILGDYDLQAVEVVMSYNLYRGGSDSARRREAASRYYSAVELRKDACLSVRRETMIAFNDVDVLRRQVSYLTQQLDAQDKTRRAYNDQFDIGQRSLLDLLDSQNEYFNTQRALISAQTQLLAAQANTLASIGALTRALDASGFNAEKIAELELDLQRKDKEEIPRCPDGFPGALDIDQEAIFRRLDRAAGSSTELLNEVSEVSEERSDSATALPVTVQIAQAPKLDQPRTYTVQANETLWAIASRFRLEGESVPATIAAIQDLNPDAFNLGDPNSIKAGYTITLPGSAAVLASAGQSSAK</sequence>
<protein>
    <submittedName>
        <fullName evidence="10">TolC family outer membrane protein</fullName>
    </submittedName>
</protein>
<dbReference type="CDD" id="cd00118">
    <property type="entry name" value="LysM"/>
    <property type="match status" value="1"/>
</dbReference>
<dbReference type="EMBL" id="CP136864">
    <property type="protein sequence ID" value="WOJ95020.1"/>
    <property type="molecule type" value="Genomic_DNA"/>
</dbReference>
<dbReference type="InterPro" id="IPR018392">
    <property type="entry name" value="LysM"/>
</dbReference>
<dbReference type="SUPFAM" id="SSF56954">
    <property type="entry name" value="Outer membrane efflux proteins (OEP)"/>
    <property type="match status" value="1"/>
</dbReference>
<keyword evidence="6" id="KW-0472">Membrane</keyword>
<dbReference type="InterPro" id="IPR010130">
    <property type="entry name" value="T1SS_OMP_TolC"/>
</dbReference>
<dbReference type="SUPFAM" id="SSF54106">
    <property type="entry name" value="LysM domain"/>
    <property type="match status" value="1"/>
</dbReference>
<keyword evidence="4" id="KW-1134">Transmembrane beta strand</keyword>
<evidence type="ECO:0000256" key="3">
    <source>
        <dbReference type="ARBA" id="ARBA00022448"/>
    </source>
</evidence>
<evidence type="ECO:0000313" key="11">
    <source>
        <dbReference type="Proteomes" id="UP001626537"/>
    </source>
</evidence>
<dbReference type="Gene3D" id="1.20.1600.10">
    <property type="entry name" value="Outer membrane efflux proteins (OEP)"/>
    <property type="match status" value="1"/>
</dbReference>
<dbReference type="RefSeq" id="WP_407349653.1">
    <property type="nucleotide sequence ID" value="NZ_CP136864.1"/>
</dbReference>
<dbReference type="Gene3D" id="3.10.350.10">
    <property type="entry name" value="LysM domain"/>
    <property type="match status" value="1"/>
</dbReference>
<evidence type="ECO:0000256" key="2">
    <source>
        <dbReference type="ARBA" id="ARBA00007613"/>
    </source>
</evidence>
<dbReference type="Pfam" id="PF01476">
    <property type="entry name" value="LysM"/>
    <property type="match status" value="1"/>
</dbReference>
<evidence type="ECO:0000256" key="6">
    <source>
        <dbReference type="ARBA" id="ARBA00023136"/>
    </source>
</evidence>
<dbReference type="PROSITE" id="PS51782">
    <property type="entry name" value="LYSM"/>
    <property type="match status" value="1"/>
</dbReference>
<evidence type="ECO:0000256" key="7">
    <source>
        <dbReference type="ARBA" id="ARBA00023237"/>
    </source>
</evidence>
<dbReference type="PANTHER" id="PTHR30026:SF22">
    <property type="entry name" value="OUTER MEMBRANE EFFLUX PROTEIN"/>
    <property type="match status" value="1"/>
</dbReference>
<feature type="signal peptide" evidence="8">
    <location>
        <begin position="1"/>
        <end position="23"/>
    </location>
</feature>
<evidence type="ECO:0000256" key="1">
    <source>
        <dbReference type="ARBA" id="ARBA00004442"/>
    </source>
</evidence>
<proteinExistence type="inferred from homology"/>
<name>A0ABZ0I793_9GAMM</name>
<organism evidence="10 11">
    <name type="scientific">Congregibacter variabilis</name>
    <dbReference type="NCBI Taxonomy" id="3081200"/>
    <lineage>
        <taxon>Bacteria</taxon>
        <taxon>Pseudomonadati</taxon>
        <taxon>Pseudomonadota</taxon>
        <taxon>Gammaproteobacteria</taxon>
        <taxon>Cellvibrionales</taxon>
        <taxon>Halieaceae</taxon>
        <taxon>Congregibacter</taxon>
    </lineage>
</organism>
<evidence type="ECO:0000313" key="10">
    <source>
        <dbReference type="EMBL" id="WOJ95020.1"/>
    </source>
</evidence>
<comment type="similarity">
    <text evidence="2">Belongs to the outer membrane factor (OMF) (TC 1.B.17) family.</text>
</comment>
<evidence type="ECO:0000256" key="8">
    <source>
        <dbReference type="SAM" id="SignalP"/>
    </source>
</evidence>
<dbReference type="InterPro" id="IPR036779">
    <property type="entry name" value="LysM_dom_sf"/>
</dbReference>
<keyword evidence="3" id="KW-0813">Transport</keyword>
<accession>A0ABZ0I793</accession>
<evidence type="ECO:0000256" key="4">
    <source>
        <dbReference type="ARBA" id="ARBA00022452"/>
    </source>
</evidence>
<dbReference type="InterPro" id="IPR051906">
    <property type="entry name" value="TolC-like"/>
</dbReference>
<gene>
    <name evidence="10" type="ORF">R0135_07580</name>
</gene>
<dbReference type="PANTHER" id="PTHR30026">
    <property type="entry name" value="OUTER MEMBRANE PROTEIN TOLC"/>
    <property type="match status" value="1"/>
</dbReference>
<feature type="domain" description="LysM" evidence="9">
    <location>
        <begin position="525"/>
        <end position="580"/>
    </location>
</feature>
<dbReference type="NCBIfam" id="TIGR01844">
    <property type="entry name" value="type_I_sec_TolC"/>
    <property type="match status" value="1"/>
</dbReference>
<evidence type="ECO:0000259" key="9">
    <source>
        <dbReference type="PROSITE" id="PS51782"/>
    </source>
</evidence>
<comment type="subcellular location">
    <subcellularLocation>
        <location evidence="1">Cell outer membrane</location>
    </subcellularLocation>
</comment>
<keyword evidence="7" id="KW-0998">Cell outer membrane</keyword>
<dbReference type="InterPro" id="IPR003423">
    <property type="entry name" value="OMP_efflux"/>
</dbReference>
<keyword evidence="11" id="KW-1185">Reference proteome</keyword>
<reference evidence="10 11" key="1">
    <citation type="submission" date="2023-10" db="EMBL/GenBank/DDBJ databases">
        <title>Two novel species belonging to the OM43/NOR5 clade.</title>
        <authorList>
            <person name="Park M."/>
        </authorList>
    </citation>
    <scope>NUCLEOTIDE SEQUENCE [LARGE SCALE GENOMIC DNA]</scope>
    <source>
        <strain evidence="10 11">IMCC43200</strain>
    </source>
</reference>
<feature type="chain" id="PRO_5045663037" evidence="8">
    <location>
        <begin position="24"/>
        <end position="596"/>
    </location>
</feature>